<protein>
    <recommendedName>
        <fullName evidence="3">Transposase</fullName>
    </recommendedName>
</protein>
<accession>A0ABN6Q6X1</accession>
<name>A0ABN6Q6X1_NOSCO</name>
<gene>
    <name evidence="1" type="ORF">ANSO36C_38570</name>
</gene>
<keyword evidence="2" id="KW-1185">Reference proteome</keyword>
<dbReference type="EMBL" id="AP025732">
    <property type="protein sequence ID" value="BDI18055.1"/>
    <property type="molecule type" value="Genomic_DNA"/>
</dbReference>
<organism evidence="1 2">
    <name type="scientific">Nostoc cf. commune SO-36</name>
    <dbReference type="NCBI Taxonomy" id="449208"/>
    <lineage>
        <taxon>Bacteria</taxon>
        <taxon>Bacillati</taxon>
        <taxon>Cyanobacteriota</taxon>
        <taxon>Cyanophyceae</taxon>
        <taxon>Nostocales</taxon>
        <taxon>Nostocaceae</taxon>
        <taxon>Nostoc</taxon>
    </lineage>
</organism>
<sequence>MGTTCPLLTQEDKDGVFSPSKLGVNPTTFRTTVFCINLILSYTNFKKLTRNARAIRQHWGIENSVH</sequence>
<evidence type="ECO:0000313" key="1">
    <source>
        <dbReference type="EMBL" id="BDI18055.1"/>
    </source>
</evidence>
<evidence type="ECO:0000313" key="2">
    <source>
        <dbReference type="Proteomes" id="UP001055453"/>
    </source>
</evidence>
<evidence type="ECO:0008006" key="3">
    <source>
        <dbReference type="Google" id="ProtNLM"/>
    </source>
</evidence>
<dbReference type="Proteomes" id="UP001055453">
    <property type="component" value="Chromosome"/>
</dbReference>
<proteinExistence type="predicted"/>
<reference evidence="1" key="1">
    <citation type="submission" date="2022-04" db="EMBL/GenBank/DDBJ databases">
        <title>Complete genome sequence of a cyanobacterium, Nostoc sp. SO-36, isolated in Antarctica.</title>
        <authorList>
            <person name="Kanesaki Y."/>
            <person name="Effendi D."/>
            <person name="Sakamoto T."/>
            <person name="Ohtani S."/>
            <person name="Awai K."/>
        </authorList>
    </citation>
    <scope>NUCLEOTIDE SEQUENCE</scope>
    <source>
        <strain evidence="1">SO-36</strain>
    </source>
</reference>